<gene>
    <name evidence="1" type="ORF">MPXG_00087</name>
</gene>
<sequence length="123" mass="14494">MHGRSGTLSQQLLADEVLSRLELGLKRYNHGVRVNDDTRTWGTRSNSWLEMAREELLDAIIYIIADYIRIGRNSKDHKSLLEIEFNDYYRKDDNRLIMYILDNYTKIDSPKHKKLIGTLYSCL</sequence>
<evidence type="ECO:0000313" key="1">
    <source>
        <dbReference type="EMBL" id="AET84885.1"/>
    </source>
</evidence>
<protein>
    <submittedName>
        <fullName evidence="1">Uncharacterized protein</fullName>
    </submittedName>
</protein>
<keyword evidence="2" id="KW-1185">Reference proteome</keyword>
<name>G9E658_MPSP1</name>
<accession>G9E658</accession>
<organismHost>
    <name type="scientific">Micromonas pusilla</name>
    <name type="common">Picoplanktonic green alga</name>
    <name type="synonym">Chromulina pusilla</name>
    <dbReference type="NCBI Taxonomy" id="38833"/>
</organismHost>
<organism evidence="1 2">
    <name type="scientific">Micromonas pusilla virus SP1</name>
    <name type="common">MpV-SP1</name>
    <dbReference type="NCBI Taxonomy" id="373996"/>
    <lineage>
        <taxon>Viruses</taxon>
        <taxon>Varidnaviria</taxon>
        <taxon>Bamfordvirae</taxon>
        <taxon>Nucleocytoviricota</taxon>
        <taxon>Megaviricetes</taxon>
        <taxon>Algavirales</taxon>
        <taxon>Phycodnaviridae</taxon>
        <taxon>Prasinovirus</taxon>
        <taxon>Prasinovirus micromonas</taxon>
    </lineage>
</organism>
<evidence type="ECO:0000313" key="2">
    <source>
        <dbReference type="Proteomes" id="UP000232710"/>
    </source>
</evidence>
<proteinExistence type="predicted"/>
<dbReference type="Proteomes" id="UP000232710">
    <property type="component" value="Segment"/>
</dbReference>
<dbReference type="EMBL" id="JF974320">
    <property type="protein sequence ID" value="AET84885.1"/>
    <property type="molecule type" value="Genomic_DNA"/>
</dbReference>
<reference evidence="1 2" key="1">
    <citation type="submission" date="2010-12" db="EMBL/GenBank/DDBJ databases">
        <title>The Genome Sequence of Micromonas pusilla virus SP1.</title>
        <authorList>
            <consortium name="The Broad Institute Genome Sequencing Platform"/>
            <person name="Henn M.R."/>
            <person name="Suttle C."/>
            <person name="Winget D."/>
            <person name="Chan A."/>
            <person name="Levin J."/>
            <person name="Malboeuf C."/>
            <person name="Casali M."/>
            <person name="Russ C."/>
            <person name="Lennon N."/>
            <person name="Chapman S.B."/>
            <person name="Erlich R."/>
            <person name="Young S.K."/>
            <person name="Yandava C."/>
            <person name="Zeng Q."/>
            <person name="Alvarado L."/>
            <person name="Anderson S."/>
            <person name="Berlin A."/>
            <person name="Chen Z."/>
            <person name="Freedman E."/>
            <person name="Gellesch M."/>
            <person name="Goldberg J."/>
            <person name="Green L."/>
            <person name="Griggs A."/>
            <person name="Gujja S."/>
            <person name="Heilman E.R."/>
            <person name="Heiman D."/>
            <person name="Hollinger A."/>
            <person name="Howarth C."/>
            <person name="Larson L."/>
            <person name="Mehta T."/>
            <person name="Pearson M."/>
            <person name="Roberts A."/>
            <person name="Ryan E."/>
            <person name="Saif S."/>
            <person name="Shea T."/>
            <person name="Shenoy N."/>
            <person name="Sisk P."/>
            <person name="Stolte C."/>
            <person name="Sykes S."/>
            <person name="White J."/>
            <person name="Haas B."/>
            <person name="Nusbaum C."/>
            <person name="Birren B."/>
        </authorList>
    </citation>
    <scope>NUCLEOTIDE SEQUENCE [LARGE SCALE GENOMIC DNA]</scope>
    <source>
        <strain evidence="1 2">SP1</strain>
    </source>
</reference>